<keyword evidence="2" id="KW-1185">Reference proteome</keyword>
<evidence type="ECO:0000313" key="2">
    <source>
        <dbReference type="Proteomes" id="UP001200145"/>
    </source>
</evidence>
<name>A0ABS9BJF9_9BACT</name>
<sequence length="229" mass="25838">MKKIIHTTVLFGALVMFFCSCKRDDYFIGGSKHNAKVDMTTYDYLKSNSQGLFDTLLLLVDAAGVKEKINKPGISFFAPTDYSINGYLNKRVAEEQNIDPFRKWTIDSMIKYELPKFRDSIDAYIVGESIDYSTMTQNGKLFGTMLPGSQVVVSYEETRDPALGYNPNVSTIPRIVYYTFLFGPIAPPIVAQNIPSTLGKRERVQTSGIQSNSGMIHVLNNQHTLFFRK</sequence>
<reference evidence="1 2" key="1">
    <citation type="submission" date="2022-01" db="EMBL/GenBank/DDBJ databases">
        <title>Flavihumibacter sp. nov., isolated from sediment of a river.</title>
        <authorList>
            <person name="Liu H."/>
        </authorList>
    </citation>
    <scope>NUCLEOTIDE SEQUENCE [LARGE SCALE GENOMIC DNA]</scope>
    <source>
        <strain evidence="1 2">RY-1</strain>
    </source>
</reference>
<accession>A0ABS9BJF9</accession>
<dbReference type="RefSeq" id="WP_234866646.1">
    <property type="nucleotide sequence ID" value="NZ_JAKEVY010000003.1"/>
</dbReference>
<proteinExistence type="predicted"/>
<comment type="caution">
    <text evidence="1">The sequence shown here is derived from an EMBL/GenBank/DDBJ whole genome shotgun (WGS) entry which is preliminary data.</text>
</comment>
<dbReference type="SUPFAM" id="SSF82153">
    <property type="entry name" value="FAS1 domain"/>
    <property type="match status" value="1"/>
</dbReference>
<dbReference type="InterPro" id="IPR036378">
    <property type="entry name" value="FAS1_dom_sf"/>
</dbReference>
<evidence type="ECO:0008006" key="3">
    <source>
        <dbReference type="Google" id="ProtNLM"/>
    </source>
</evidence>
<organism evidence="1 2">
    <name type="scientific">Flavihumibacter fluminis</name>
    <dbReference type="NCBI Taxonomy" id="2909236"/>
    <lineage>
        <taxon>Bacteria</taxon>
        <taxon>Pseudomonadati</taxon>
        <taxon>Bacteroidota</taxon>
        <taxon>Chitinophagia</taxon>
        <taxon>Chitinophagales</taxon>
        <taxon>Chitinophagaceae</taxon>
        <taxon>Flavihumibacter</taxon>
    </lineage>
</organism>
<dbReference type="Gene3D" id="2.30.180.10">
    <property type="entry name" value="FAS1 domain"/>
    <property type="match status" value="1"/>
</dbReference>
<dbReference type="EMBL" id="JAKEVY010000003">
    <property type="protein sequence ID" value="MCF1715697.1"/>
    <property type="molecule type" value="Genomic_DNA"/>
</dbReference>
<gene>
    <name evidence="1" type="ORF">L0U88_13750</name>
</gene>
<evidence type="ECO:0000313" key="1">
    <source>
        <dbReference type="EMBL" id="MCF1715697.1"/>
    </source>
</evidence>
<dbReference type="Proteomes" id="UP001200145">
    <property type="component" value="Unassembled WGS sequence"/>
</dbReference>
<protein>
    <recommendedName>
        <fullName evidence="3">Fasciclin domain-containing protein</fullName>
    </recommendedName>
</protein>
<dbReference type="PROSITE" id="PS51257">
    <property type="entry name" value="PROKAR_LIPOPROTEIN"/>
    <property type="match status" value="1"/>
</dbReference>